<keyword evidence="2" id="KW-1185">Reference proteome</keyword>
<comment type="caution">
    <text evidence="1">The sequence shown here is derived from an EMBL/GenBank/DDBJ whole genome shotgun (WGS) entry which is preliminary data.</text>
</comment>
<organism evidence="1 2">
    <name type="scientific">Modicella reniformis</name>
    <dbReference type="NCBI Taxonomy" id="1440133"/>
    <lineage>
        <taxon>Eukaryota</taxon>
        <taxon>Fungi</taxon>
        <taxon>Fungi incertae sedis</taxon>
        <taxon>Mucoromycota</taxon>
        <taxon>Mortierellomycotina</taxon>
        <taxon>Mortierellomycetes</taxon>
        <taxon>Mortierellales</taxon>
        <taxon>Mortierellaceae</taxon>
        <taxon>Modicella</taxon>
    </lineage>
</organism>
<evidence type="ECO:0000313" key="2">
    <source>
        <dbReference type="Proteomes" id="UP000749646"/>
    </source>
</evidence>
<sequence length="105" mass="11920">ETGEDAVLEPLPELSERQHIVAQSEGVLNQMVLGYQRLVLGQLQRENAAFEAHELVVVPGVFKAEQQKVKSGIKRMSNLLDDEEECLALLRGERKKRRTAFYEDV</sequence>
<accession>A0A9P6LSR5</accession>
<protein>
    <submittedName>
        <fullName evidence="1">Uncharacterized protein</fullName>
    </submittedName>
</protein>
<proteinExistence type="predicted"/>
<evidence type="ECO:0000313" key="1">
    <source>
        <dbReference type="EMBL" id="KAF9935535.1"/>
    </source>
</evidence>
<name>A0A9P6LSR5_9FUNG</name>
<dbReference type="AlphaFoldDB" id="A0A9P6LSR5"/>
<gene>
    <name evidence="1" type="ORF">BGZ65_003279</name>
</gene>
<dbReference type="EMBL" id="JAAAHW010009865">
    <property type="protein sequence ID" value="KAF9935535.1"/>
    <property type="molecule type" value="Genomic_DNA"/>
</dbReference>
<dbReference type="Proteomes" id="UP000749646">
    <property type="component" value="Unassembled WGS sequence"/>
</dbReference>
<reference evidence="1" key="1">
    <citation type="journal article" date="2020" name="Fungal Divers.">
        <title>Resolving the Mortierellaceae phylogeny through synthesis of multi-gene phylogenetics and phylogenomics.</title>
        <authorList>
            <person name="Vandepol N."/>
            <person name="Liber J."/>
            <person name="Desiro A."/>
            <person name="Na H."/>
            <person name="Kennedy M."/>
            <person name="Barry K."/>
            <person name="Grigoriev I.V."/>
            <person name="Miller A.N."/>
            <person name="O'Donnell K."/>
            <person name="Stajich J.E."/>
            <person name="Bonito G."/>
        </authorList>
    </citation>
    <scope>NUCLEOTIDE SEQUENCE</scope>
    <source>
        <strain evidence="1">MES-2147</strain>
    </source>
</reference>
<feature type="non-terminal residue" evidence="1">
    <location>
        <position position="1"/>
    </location>
</feature>